<accession>A0A0G0BKK1</accession>
<dbReference type="AlphaFoldDB" id="A0A0G0BKK1"/>
<dbReference type="Gene3D" id="2.170.130.30">
    <property type="match status" value="1"/>
</dbReference>
<dbReference type="Proteomes" id="UP000034581">
    <property type="component" value="Unassembled WGS sequence"/>
</dbReference>
<feature type="domain" description="Transcobalamin-like C-terminal" evidence="2">
    <location>
        <begin position="69"/>
        <end position="135"/>
    </location>
</feature>
<keyword evidence="1" id="KW-0472">Membrane</keyword>
<reference evidence="3 4" key="1">
    <citation type="journal article" date="2015" name="Nature">
        <title>rRNA introns, odd ribosomes, and small enigmatic genomes across a large radiation of phyla.</title>
        <authorList>
            <person name="Brown C.T."/>
            <person name="Hug L.A."/>
            <person name="Thomas B.C."/>
            <person name="Sharon I."/>
            <person name="Castelle C.J."/>
            <person name="Singh A."/>
            <person name="Wilkins M.J."/>
            <person name="Williams K.H."/>
            <person name="Banfield J.F."/>
        </authorList>
    </citation>
    <scope>NUCLEOTIDE SEQUENCE [LARGE SCALE GENOMIC DNA]</scope>
</reference>
<evidence type="ECO:0000313" key="4">
    <source>
        <dbReference type="Proteomes" id="UP000034581"/>
    </source>
</evidence>
<keyword evidence="1" id="KW-1133">Transmembrane helix</keyword>
<dbReference type="Pfam" id="PF14478">
    <property type="entry name" value="DUF4430"/>
    <property type="match status" value="1"/>
</dbReference>
<feature type="transmembrane region" description="Helical" evidence="1">
    <location>
        <begin position="12"/>
        <end position="32"/>
    </location>
</feature>
<organism evidence="3 4">
    <name type="scientific">candidate division CPR3 bacterium GW2011_GWF2_35_18</name>
    <dbReference type="NCBI Taxonomy" id="1618350"/>
    <lineage>
        <taxon>Bacteria</taxon>
        <taxon>Bacteria division CPR3</taxon>
    </lineage>
</organism>
<gene>
    <name evidence="3" type="ORF">UR67_C0002G0154</name>
</gene>
<name>A0A0G0BKK1_UNCC3</name>
<protein>
    <recommendedName>
        <fullName evidence="2">Transcobalamin-like C-terminal domain-containing protein</fullName>
    </recommendedName>
</protein>
<evidence type="ECO:0000313" key="3">
    <source>
        <dbReference type="EMBL" id="KKP70034.1"/>
    </source>
</evidence>
<dbReference type="EMBL" id="LBQB01000002">
    <property type="protein sequence ID" value="KKP70034.1"/>
    <property type="molecule type" value="Genomic_DNA"/>
</dbReference>
<proteinExistence type="predicted"/>
<keyword evidence="1" id="KW-0812">Transmembrane</keyword>
<comment type="caution">
    <text evidence="3">The sequence shown here is derived from an EMBL/GenBank/DDBJ whole genome shotgun (WGS) entry which is preliminary data.</text>
</comment>
<sequence>MEENKKTSFTNILKYLAVFASITIIGFLILTYQNKQNNPEIKGVTEQKQEETVKANPYSVIYQGEDTKNALELLKSKENVVTKQSSFGEYVNEINGIKGGTDNKYWIFYVNGKMSEVGADDYVTKSLDTIEWKFE</sequence>
<dbReference type="InterPro" id="IPR027954">
    <property type="entry name" value="Transcobalamin-like_C"/>
</dbReference>
<evidence type="ECO:0000256" key="1">
    <source>
        <dbReference type="SAM" id="Phobius"/>
    </source>
</evidence>
<evidence type="ECO:0000259" key="2">
    <source>
        <dbReference type="Pfam" id="PF14478"/>
    </source>
</evidence>